<evidence type="ECO:0000256" key="6">
    <source>
        <dbReference type="ARBA" id="ARBA00022714"/>
    </source>
</evidence>
<dbReference type="GO" id="GO:0071949">
    <property type="term" value="F:FAD binding"/>
    <property type="evidence" value="ECO:0007669"/>
    <property type="project" value="TreeGrafter"/>
</dbReference>
<keyword evidence="11" id="KW-0520">NAD</keyword>
<keyword evidence="10" id="KW-0411">Iron-sulfur</keyword>
<keyword evidence="9" id="KW-0408">Iron</keyword>
<dbReference type="FunFam" id="1.10.490.10:FF:000003">
    <property type="entry name" value="Flavohemoprotein"/>
    <property type="match status" value="1"/>
</dbReference>
<dbReference type="EMBL" id="PJOS01000022">
    <property type="protein sequence ID" value="PKT72353.1"/>
    <property type="molecule type" value="Genomic_DNA"/>
</dbReference>
<keyword evidence="5 14" id="KW-0561">Oxygen transport</keyword>
<dbReference type="GO" id="GO:0019825">
    <property type="term" value="F:oxygen binding"/>
    <property type="evidence" value="ECO:0007669"/>
    <property type="project" value="InterPro"/>
</dbReference>
<dbReference type="Gene3D" id="1.10.490.10">
    <property type="entry name" value="Globins"/>
    <property type="match status" value="1"/>
</dbReference>
<keyword evidence="14" id="KW-0813">Transport</keyword>
<feature type="domain" description="Globin" evidence="15">
    <location>
        <begin position="1"/>
        <end position="141"/>
    </location>
</feature>
<dbReference type="InterPro" id="IPR009050">
    <property type="entry name" value="Globin-like_sf"/>
</dbReference>
<dbReference type="CDD" id="cd14782">
    <property type="entry name" value="FHb-globin_2"/>
    <property type="match status" value="1"/>
</dbReference>
<keyword evidence="6" id="KW-0001">2Fe-2S</keyword>
<comment type="similarity">
    <text evidence="2">In the C-terminal section; belongs to the flavoprotein pyridine nucleotide cytochrome reductase family.</text>
</comment>
<evidence type="ECO:0000256" key="14">
    <source>
        <dbReference type="RuleBase" id="RU000356"/>
    </source>
</evidence>
<dbReference type="EC" id="1.14.12.17" evidence="3"/>
<dbReference type="OrthoDB" id="9801223at2"/>
<dbReference type="SUPFAM" id="SSF46458">
    <property type="entry name" value="Globin-like"/>
    <property type="match status" value="1"/>
</dbReference>
<evidence type="ECO:0000256" key="4">
    <source>
        <dbReference type="ARBA" id="ARBA00022617"/>
    </source>
</evidence>
<dbReference type="InterPro" id="IPR001433">
    <property type="entry name" value="OxRdtase_FAD/NAD-bd"/>
</dbReference>
<evidence type="ECO:0000256" key="11">
    <source>
        <dbReference type="ARBA" id="ARBA00023027"/>
    </source>
</evidence>
<evidence type="ECO:0000256" key="3">
    <source>
        <dbReference type="ARBA" id="ARBA00012229"/>
    </source>
</evidence>
<dbReference type="GO" id="GO:0071500">
    <property type="term" value="P:cellular response to nitrosative stress"/>
    <property type="evidence" value="ECO:0007669"/>
    <property type="project" value="TreeGrafter"/>
</dbReference>
<dbReference type="InterPro" id="IPR039261">
    <property type="entry name" value="FNR_nucleotide-bd"/>
</dbReference>
<evidence type="ECO:0000313" key="17">
    <source>
        <dbReference type="EMBL" id="PKT72353.1"/>
    </source>
</evidence>
<reference evidence="17 18" key="1">
    <citation type="submission" date="2017-12" db="EMBL/GenBank/DDBJ databases">
        <title>Streptomyces populusis sp. nov., a novel endophytic actinobacterium isolated from stems of Populus adenopoda Maxim.</title>
        <authorList>
            <person name="Wang Z."/>
        </authorList>
    </citation>
    <scope>NUCLEOTIDE SEQUENCE [LARGE SCALE GENOMIC DNA]</scope>
    <source>
        <strain evidence="17 18">A249</strain>
    </source>
</reference>
<dbReference type="InterPro" id="IPR000971">
    <property type="entry name" value="Globin"/>
</dbReference>
<comment type="catalytic activity">
    <reaction evidence="13">
        <text>2 nitric oxide + NADPH + 2 O2 = 2 nitrate + NADP(+) + H(+)</text>
        <dbReference type="Rhea" id="RHEA:19465"/>
        <dbReference type="ChEBI" id="CHEBI:15378"/>
        <dbReference type="ChEBI" id="CHEBI:15379"/>
        <dbReference type="ChEBI" id="CHEBI:16480"/>
        <dbReference type="ChEBI" id="CHEBI:17632"/>
        <dbReference type="ChEBI" id="CHEBI:57783"/>
        <dbReference type="ChEBI" id="CHEBI:58349"/>
        <dbReference type="EC" id="1.14.12.17"/>
    </reaction>
</comment>
<evidence type="ECO:0000256" key="13">
    <source>
        <dbReference type="ARBA" id="ARBA00049433"/>
    </source>
</evidence>
<feature type="domain" description="FAD-binding FR-type" evidence="16">
    <location>
        <begin position="151"/>
        <end position="264"/>
    </location>
</feature>
<sequence>MLSEQSAVTVRATLPVVGAAIGEITERFYAGLFTAHPELLRDLFNRGNQAAGTQRQALAGSIAGFATYLVDHPDERPDAMLSRIAHKHASLGVTPEQYKVVHEHLFAAIVAVLGDAVTAEVAAAWDEVYWLMANALIALEKHLYDENADDGALHPWVVTERVEETADVATFRIRPADGAPLPDFRAGQYVSVGVELPDGARQIRQYSLSSAPGSPVRQISVKRVRADENGATSPEGEVSAHLHAHVREGSVLQVSAPYGDLVLDDTDAPLLLASAGIGVTPMIAMLEQLSLSGHKAPVTVVHADRSPAEHALRAEHEAFAGKLPDAETHFWYERPEPGHPAERTGLVDLSGVTVRPGTHAYLCGPLPFMRAVRTQLLAKGVPASDIHYEVFGPDLWLAQD</sequence>
<evidence type="ECO:0000256" key="10">
    <source>
        <dbReference type="ARBA" id="ARBA00023014"/>
    </source>
</evidence>
<proteinExistence type="inferred from homology"/>
<protein>
    <recommendedName>
        <fullName evidence="3">nitric oxide dioxygenase</fullName>
        <ecNumber evidence="3">1.14.12.17</ecNumber>
    </recommendedName>
</protein>
<organism evidence="17 18">
    <name type="scientific">Streptomyces populi</name>
    <dbReference type="NCBI Taxonomy" id="2058924"/>
    <lineage>
        <taxon>Bacteria</taxon>
        <taxon>Bacillati</taxon>
        <taxon>Actinomycetota</taxon>
        <taxon>Actinomycetes</taxon>
        <taxon>Kitasatosporales</taxon>
        <taxon>Streptomycetaceae</taxon>
        <taxon>Streptomyces</taxon>
    </lineage>
</organism>
<evidence type="ECO:0000256" key="12">
    <source>
        <dbReference type="ARBA" id="ARBA00048649"/>
    </source>
</evidence>
<dbReference type="Pfam" id="PF00042">
    <property type="entry name" value="Globin"/>
    <property type="match status" value="1"/>
</dbReference>
<dbReference type="GO" id="GO:0046872">
    <property type="term" value="F:metal ion binding"/>
    <property type="evidence" value="ECO:0007669"/>
    <property type="project" value="UniProtKB-KW"/>
</dbReference>
<dbReference type="Pfam" id="PF00970">
    <property type="entry name" value="FAD_binding_6"/>
    <property type="match status" value="1"/>
</dbReference>
<comment type="similarity">
    <text evidence="14">Belongs to the globin family.</text>
</comment>
<dbReference type="PROSITE" id="PS01033">
    <property type="entry name" value="GLOBIN"/>
    <property type="match status" value="1"/>
</dbReference>
<dbReference type="GO" id="GO:0046210">
    <property type="term" value="P:nitric oxide catabolic process"/>
    <property type="evidence" value="ECO:0007669"/>
    <property type="project" value="TreeGrafter"/>
</dbReference>
<keyword evidence="7" id="KW-0479">Metal-binding</keyword>
<dbReference type="Pfam" id="PF00175">
    <property type="entry name" value="NAD_binding_1"/>
    <property type="match status" value="1"/>
</dbReference>
<accession>A0A2I0SR22</accession>
<evidence type="ECO:0000313" key="18">
    <source>
        <dbReference type="Proteomes" id="UP000236178"/>
    </source>
</evidence>
<dbReference type="SUPFAM" id="SSF52343">
    <property type="entry name" value="Ferredoxin reductase-like, C-terminal NADP-linked domain"/>
    <property type="match status" value="1"/>
</dbReference>
<keyword evidence="18" id="KW-1185">Reference proteome</keyword>
<comment type="cofactor">
    <cofactor evidence="1">
        <name>heme b</name>
        <dbReference type="ChEBI" id="CHEBI:60344"/>
    </cofactor>
</comment>
<dbReference type="InterPro" id="IPR008333">
    <property type="entry name" value="Cbr1-like_FAD-bd_dom"/>
</dbReference>
<dbReference type="AlphaFoldDB" id="A0A2I0SR22"/>
<dbReference type="InterPro" id="IPR017938">
    <property type="entry name" value="Riboflavin_synthase-like_b-brl"/>
</dbReference>
<dbReference type="GO" id="GO:0020037">
    <property type="term" value="F:heme binding"/>
    <property type="evidence" value="ECO:0007669"/>
    <property type="project" value="InterPro"/>
</dbReference>
<evidence type="ECO:0000256" key="1">
    <source>
        <dbReference type="ARBA" id="ARBA00001970"/>
    </source>
</evidence>
<dbReference type="GO" id="GO:0051537">
    <property type="term" value="F:2 iron, 2 sulfur cluster binding"/>
    <property type="evidence" value="ECO:0007669"/>
    <property type="project" value="UniProtKB-KW"/>
</dbReference>
<evidence type="ECO:0000256" key="5">
    <source>
        <dbReference type="ARBA" id="ARBA00022621"/>
    </source>
</evidence>
<keyword evidence="8" id="KW-0521">NADP</keyword>
<evidence type="ECO:0000256" key="2">
    <source>
        <dbReference type="ARBA" id="ARBA00006401"/>
    </source>
</evidence>
<evidence type="ECO:0000256" key="8">
    <source>
        <dbReference type="ARBA" id="ARBA00022857"/>
    </source>
</evidence>
<evidence type="ECO:0000259" key="15">
    <source>
        <dbReference type="PROSITE" id="PS01033"/>
    </source>
</evidence>
<comment type="caution">
    <text evidence="17">The sequence shown here is derived from an EMBL/GenBank/DDBJ whole genome shotgun (WGS) entry which is preliminary data.</text>
</comment>
<comment type="catalytic activity">
    <reaction evidence="12">
        <text>2 nitric oxide + NADH + 2 O2 = 2 nitrate + NAD(+) + H(+)</text>
        <dbReference type="Rhea" id="RHEA:19469"/>
        <dbReference type="ChEBI" id="CHEBI:15378"/>
        <dbReference type="ChEBI" id="CHEBI:15379"/>
        <dbReference type="ChEBI" id="CHEBI:16480"/>
        <dbReference type="ChEBI" id="CHEBI:17632"/>
        <dbReference type="ChEBI" id="CHEBI:57540"/>
        <dbReference type="ChEBI" id="CHEBI:57945"/>
        <dbReference type="EC" id="1.14.12.17"/>
    </reaction>
</comment>
<dbReference type="PANTHER" id="PTHR43396:SF3">
    <property type="entry name" value="FLAVOHEMOPROTEIN"/>
    <property type="match status" value="1"/>
</dbReference>
<dbReference type="GO" id="GO:0005344">
    <property type="term" value="F:oxygen carrier activity"/>
    <property type="evidence" value="ECO:0007669"/>
    <property type="project" value="UniProtKB-KW"/>
</dbReference>
<dbReference type="CDD" id="cd06184">
    <property type="entry name" value="flavohem_like_fad_nad_binding"/>
    <property type="match status" value="1"/>
</dbReference>
<dbReference type="Proteomes" id="UP000236178">
    <property type="component" value="Unassembled WGS sequence"/>
</dbReference>
<dbReference type="RefSeq" id="WP_103549738.1">
    <property type="nucleotide sequence ID" value="NZ_KZ626861.1"/>
</dbReference>
<dbReference type="PANTHER" id="PTHR43396">
    <property type="entry name" value="FLAVOHEMOPROTEIN"/>
    <property type="match status" value="1"/>
</dbReference>
<dbReference type="Gene3D" id="3.40.50.80">
    <property type="entry name" value="Nucleotide-binding domain of ferredoxin-NADP reductase (FNR) module"/>
    <property type="match status" value="1"/>
</dbReference>
<dbReference type="InterPro" id="IPR017927">
    <property type="entry name" value="FAD-bd_FR_type"/>
</dbReference>
<name>A0A2I0SR22_9ACTN</name>
<evidence type="ECO:0000259" key="16">
    <source>
        <dbReference type="PROSITE" id="PS51384"/>
    </source>
</evidence>
<dbReference type="PROSITE" id="PS51384">
    <property type="entry name" value="FAD_FR"/>
    <property type="match status" value="1"/>
</dbReference>
<evidence type="ECO:0000256" key="9">
    <source>
        <dbReference type="ARBA" id="ARBA00023004"/>
    </source>
</evidence>
<dbReference type="GO" id="GO:0008941">
    <property type="term" value="F:nitric oxide dioxygenase NAD(P)H activity"/>
    <property type="evidence" value="ECO:0007669"/>
    <property type="project" value="UniProtKB-EC"/>
</dbReference>
<keyword evidence="4 14" id="KW-0349">Heme</keyword>
<gene>
    <name evidence="17" type="ORF">CW362_13830</name>
</gene>
<dbReference type="Gene3D" id="2.40.30.10">
    <property type="entry name" value="Translation factors"/>
    <property type="match status" value="1"/>
</dbReference>
<dbReference type="InterPro" id="IPR012292">
    <property type="entry name" value="Globin/Proto"/>
</dbReference>
<dbReference type="SUPFAM" id="SSF63380">
    <property type="entry name" value="Riboflavin synthase domain-like"/>
    <property type="match status" value="1"/>
</dbReference>
<evidence type="ECO:0000256" key="7">
    <source>
        <dbReference type="ARBA" id="ARBA00022723"/>
    </source>
</evidence>